<dbReference type="AlphaFoldDB" id="A0AAD7FMQ4"/>
<feature type="region of interest" description="Disordered" evidence="1">
    <location>
        <begin position="428"/>
        <end position="469"/>
    </location>
</feature>
<gene>
    <name evidence="2" type="ORF">FB45DRAFT_1082831</name>
</gene>
<feature type="region of interest" description="Disordered" evidence="1">
    <location>
        <begin position="69"/>
        <end position="111"/>
    </location>
</feature>
<feature type="compositionally biased region" description="Low complexity" evidence="1">
    <location>
        <begin position="454"/>
        <end position="465"/>
    </location>
</feature>
<keyword evidence="3" id="KW-1185">Reference proteome</keyword>
<proteinExistence type="predicted"/>
<dbReference type="EMBL" id="JARKIF010000011">
    <property type="protein sequence ID" value="KAJ7627472.1"/>
    <property type="molecule type" value="Genomic_DNA"/>
</dbReference>
<evidence type="ECO:0000256" key="1">
    <source>
        <dbReference type="SAM" id="MobiDB-lite"/>
    </source>
</evidence>
<evidence type="ECO:0000313" key="3">
    <source>
        <dbReference type="Proteomes" id="UP001221142"/>
    </source>
</evidence>
<comment type="caution">
    <text evidence="2">The sequence shown here is derived from an EMBL/GenBank/DDBJ whole genome shotgun (WGS) entry which is preliminary data.</text>
</comment>
<organism evidence="2 3">
    <name type="scientific">Roridomyces roridus</name>
    <dbReference type="NCBI Taxonomy" id="1738132"/>
    <lineage>
        <taxon>Eukaryota</taxon>
        <taxon>Fungi</taxon>
        <taxon>Dikarya</taxon>
        <taxon>Basidiomycota</taxon>
        <taxon>Agaricomycotina</taxon>
        <taxon>Agaricomycetes</taxon>
        <taxon>Agaricomycetidae</taxon>
        <taxon>Agaricales</taxon>
        <taxon>Marasmiineae</taxon>
        <taxon>Mycenaceae</taxon>
        <taxon>Roridomyces</taxon>
    </lineage>
</organism>
<sequence length="853" mass="94529">MYLGQQFYAYTGVSAARRLLPLDPMSQQCAQFQLGRRFHVAWPNAKISSWSFAEGYNTYRDFRVLAAGAEREDQRTPPERDQGNHQEYPRTEARSTNRTVPPTEPDETRHRHLKSALFRASRSSRKGISGVQSDKVLFCKIPVRRVTLTVVSRGLVRSAARITGRLAVILNSTGTSGPTRQTTRVLASETPICDSLGNTVTLAPYTAYVVGNGRKEGGAKSIPYLTGVTTPRLLGSEGVPQAPGRARVPEYPASICSSDGRRCDGVACSLRDSFWARVLERQADCCDRQTSSLEQETELPAILSVDAKRKTVAVTRGRGGKPRKPRRYLQQGAGHRWSLTGSNAAFTFGRKEEKEAPPRSQSGTGGSHSLLGTFVPDITWESTAKRLPFMMSRPPTHQGPKELLSAKPTNVGLSSKLDLADVRKSTAQSLDVRKSTARSYRNPMNLTTPRPNASGSPQLSPPSGGKVHEIPEPERKFGSAFGQHGARSNLNLKMIDGASIVAGMCRLHITAPYTIHRVLQRTSVDSFPGTLSHRAIFWEDSWDQGPAGFERERTFRFKVRQWPEPNRTLPALRLSTRMDVRGSTAQQLDKVELKKTSGRAHVQVHEIPEPERKFGSAFGQHGARSNLNLKMIDGASIVAGMCRLHITAPYTIHRVLQRTSVDSFPGTLSHRAIFWEDSWDQGPAGFERERTFRFKVRQWPEPNRTLPALRLSTRMDVRGSTAQQLDKVELKKTSGRAQCAAHSSVKKRFGRYGKSIYFRGARVHASSAHPEWGKCRAAMITGWARFGTRDTRRAEGNLEPCVRWRGDIVDPPPQLTVEDGRENGVVLGELGTNAGVRTSVHVPSMSRMGSDND</sequence>
<feature type="compositionally biased region" description="Basic and acidic residues" evidence="1">
    <location>
        <begin position="69"/>
        <end position="95"/>
    </location>
</feature>
<protein>
    <submittedName>
        <fullName evidence="2">Uncharacterized protein</fullName>
    </submittedName>
</protein>
<feature type="compositionally biased region" description="Polar residues" evidence="1">
    <location>
        <begin position="437"/>
        <end position="453"/>
    </location>
</feature>
<feature type="region of interest" description="Disordered" evidence="1">
    <location>
        <begin position="313"/>
        <end position="334"/>
    </location>
</feature>
<dbReference type="Proteomes" id="UP001221142">
    <property type="component" value="Unassembled WGS sequence"/>
</dbReference>
<reference evidence="2" key="1">
    <citation type="submission" date="2023-03" db="EMBL/GenBank/DDBJ databases">
        <title>Massive genome expansion in bonnet fungi (Mycena s.s.) driven by repeated elements and novel gene families across ecological guilds.</title>
        <authorList>
            <consortium name="Lawrence Berkeley National Laboratory"/>
            <person name="Harder C.B."/>
            <person name="Miyauchi S."/>
            <person name="Viragh M."/>
            <person name="Kuo A."/>
            <person name="Thoen E."/>
            <person name="Andreopoulos B."/>
            <person name="Lu D."/>
            <person name="Skrede I."/>
            <person name="Drula E."/>
            <person name="Henrissat B."/>
            <person name="Morin E."/>
            <person name="Kohler A."/>
            <person name="Barry K."/>
            <person name="LaButti K."/>
            <person name="Morin E."/>
            <person name="Salamov A."/>
            <person name="Lipzen A."/>
            <person name="Mereny Z."/>
            <person name="Hegedus B."/>
            <person name="Baldrian P."/>
            <person name="Stursova M."/>
            <person name="Weitz H."/>
            <person name="Taylor A."/>
            <person name="Grigoriev I.V."/>
            <person name="Nagy L.G."/>
            <person name="Martin F."/>
            <person name="Kauserud H."/>
        </authorList>
    </citation>
    <scope>NUCLEOTIDE SEQUENCE</scope>
    <source>
        <strain evidence="2">9284</strain>
    </source>
</reference>
<evidence type="ECO:0000313" key="2">
    <source>
        <dbReference type="EMBL" id="KAJ7627472.1"/>
    </source>
</evidence>
<accession>A0AAD7FMQ4</accession>
<name>A0AAD7FMQ4_9AGAR</name>
<feature type="compositionally biased region" description="Basic residues" evidence="1">
    <location>
        <begin position="318"/>
        <end position="327"/>
    </location>
</feature>
<feature type="region of interest" description="Disordered" evidence="1">
    <location>
        <begin position="350"/>
        <end position="371"/>
    </location>
</feature>